<feature type="binding site" evidence="8">
    <location>
        <position position="254"/>
    </location>
    <ligand>
        <name>Zn(2+)</name>
        <dbReference type="ChEBI" id="CHEBI:29105"/>
        <label>2</label>
        <note>catalytic</note>
    </ligand>
</feature>
<dbReference type="InterPro" id="IPR036365">
    <property type="entry name" value="PGBD-like_sf"/>
</dbReference>
<evidence type="ECO:0000256" key="5">
    <source>
        <dbReference type="ARBA" id="ARBA00022833"/>
    </source>
</evidence>
<keyword evidence="4" id="KW-0378">Hydrolase</keyword>
<keyword evidence="9" id="KW-0732">Signal</keyword>
<comment type="cofactor">
    <cofactor evidence="8">
        <name>Zn(2+)</name>
        <dbReference type="ChEBI" id="CHEBI:29105"/>
    </cofactor>
    <text evidence="8">Binds 2 Zn(2+) ions per subunit.</text>
</comment>
<keyword evidence="5 8" id="KW-0862">Zinc</keyword>
<dbReference type="SUPFAM" id="SSF55486">
    <property type="entry name" value="Metalloproteases ('zincins'), catalytic domain"/>
    <property type="match status" value="1"/>
</dbReference>
<dbReference type="SMART" id="SM00186">
    <property type="entry name" value="FBG"/>
    <property type="match status" value="1"/>
</dbReference>
<dbReference type="GO" id="GO:0004222">
    <property type="term" value="F:metalloendopeptidase activity"/>
    <property type="evidence" value="ECO:0007669"/>
    <property type="project" value="InterPro"/>
</dbReference>
<dbReference type="NCBIfam" id="NF040941">
    <property type="entry name" value="GGGWT_bact"/>
    <property type="match status" value="1"/>
</dbReference>
<dbReference type="SMART" id="SM00235">
    <property type="entry name" value="ZnMc"/>
    <property type="match status" value="1"/>
</dbReference>
<dbReference type="GO" id="GO:0006508">
    <property type="term" value="P:proteolysis"/>
    <property type="evidence" value="ECO:0007669"/>
    <property type="project" value="UniProtKB-KW"/>
</dbReference>
<feature type="binding site" evidence="8">
    <location>
        <position position="230"/>
    </location>
    <ligand>
        <name>Ca(2+)</name>
        <dbReference type="ChEBI" id="CHEBI:29108"/>
        <label>1</label>
    </ligand>
</feature>
<dbReference type="InterPro" id="IPR033739">
    <property type="entry name" value="M10A_MMP"/>
</dbReference>
<evidence type="ECO:0000313" key="12">
    <source>
        <dbReference type="WBParaSite" id="PSAMB.scaffold3389size18484.g21292.t1"/>
    </source>
</evidence>
<evidence type="ECO:0000256" key="2">
    <source>
        <dbReference type="ARBA" id="ARBA00022670"/>
    </source>
</evidence>
<feature type="binding site" evidence="8">
    <location>
        <position position="227"/>
    </location>
    <ligand>
        <name>Zn(2+)</name>
        <dbReference type="ChEBI" id="CHEBI:29105"/>
        <label>1</label>
    </ligand>
</feature>
<evidence type="ECO:0000256" key="8">
    <source>
        <dbReference type="PIRSR" id="PIRSR621190-2"/>
    </source>
</evidence>
<dbReference type="Pfam" id="PF00413">
    <property type="entry name" value="Peptidase_M10"/>
    <property type="match status" value="1"/>
</dbReference>
<keyword evidence="6" id="KW-0482">Metalloprotease</keyword>
<dbReference type="AlphaFoldDB" id="A0A914W9E2"/>
<feature type="binding site" description="in inhibited form" evidence="8">
    <location>
        <position position="96"/>
    </location>
    <ligand>
        <name>Zn(2+)</name>
        <dbReference type="ChEBI" id="CHEBI:29105"/>
        <label>2</label>
        <note>catalytic</note>
    </ligand>
</feature>
<dbReference type="SUPFAM" id="SSF56496">
    <property type="entry name" value="Fibrinogen C-terminal domain-like"/>
    <property type="match status" value="1"/>
</dbReference>
<dbReference type="InterPro" id="IPR024079">
    <property type="entry name" value="MetalloPept_cat_dom_sf"/>
</dbReference>
<feature type="binding site" evidence="8">
    <location>
        <position position="264"/>
    </location>
    <ligand>
        <name>Zn(2+)</name>
        <dbReference type="ChEBI" id="CHEBI:29105"/>
        <label>2</label>
        <note>catalytic</note>
    </ligand>
</feature>
<evidence type="ECO:0000256" key="7">
    <source>
        <dbReference type="PIRSR" id="PIRSR621190-1"/>
    </source>
</evidence>
<dbReference type="InterPro" id="IPR036056">
    <property type="entry name" value="Fibrinogen-like_C"/>
</dbReference>
<sequence>MDRKNGRCLLLGIALQFLATENVIYARPASNTDTFPNSLVEYMERYGYLSAGSGAASIRPRSSVESALRRLQRFNGLEVTGVLDEATEDFLARKRCGVTDFQTEEDLDMMQKRRRRRGSHSRSLLRRSKRYVLHSKKWSSNEISFRIDNTASSLPMSEVRPIILNALSTWEEVSGLHFTEKSPTESAIIKISFQRNDHGDDIPFRDLKDLAHAFPPDDQSQHTGNIHFNDGVTWSKFSHYTPQNKVRLLPRAIHEIGHSLGLRHSDVTDSIMRPTYDPEESHLLSSDDIQAIQALYGGSNIVKDCDELHQKNSNLPSGVYMLNPPGVSPFYAYCDMETDGGGWTVIQRRTNNSVSFEDKSWHDYKVGFNNGLENNLWLGNDIIHALSTKDSNVELRIDLWGNRKAGLSNPDGYWWEKHNNFYIDSEADSYTLHLSSSHAGNTATSSNAGIYSSNGLKFSTFDAINGADPDCFSRWKH</sequence>
<feature type="binding site" evidence="8">
    <location>
        <position position="212"/>
    </location>
    <ligand>
        <name>Zn(2+)</name>
        <dbReference type="ChEBI" id="CHEBI:29105"/>
        <label>1</label>
    </ligand>
</feature>
<name>A0A914W9E2_9BILA</name>
<dbReference type="Pfam" id="PF00147">
    <property type="entry name" value="Fibrinogen_C"/>
    <property type="match status" value="1"/>
</dbReference>
<evidence type="ECO:0000313" key="11">
    <source>
        <dbReference type="Proteomes" id="UP000887566"/>
    </source>
</evidence>
<dbReference type="PANTHER" id="PTHR10201">
    <property type="entry name" value="MATRIX METALLOPROTEINASE"/>
    <property type="match status" value="1"/>
</dbReference>
<keyword evidence="11" id="KW-1185">Reference proteome</keyword>
<reference evidence="12" key="1">
    <citation type="submission" date="2022-11" db="UniProtKB">
        <authorList>
            <consortium name="WormBaseParasite"/>
        </authorList>
    </citation>
    <scope>IDENTIFICATION</scope>
</reference>
<evidence type="ECO:0000256" key="4">
    <source>
        <dbReference type="ARBA" id="ARBA00022801"/>
    </source>
</evidence>
<dbReference type="InterPro" id="IPR014716">
    <property type="entry name" value="Fibrinogen_a/b/g_C_1"/>
</dbReference>
<evidence type="ECO:0000256" key="6">
    <source>
        <dbReference type="ARBA" id="ARBA00023049"/>
    </source>
</evidence>
<dbReference type="Gene3D" id="3.90.215.10">
    <property type="entry name" value="Gamma Fibrinogen, chain A, domain 1"/>
    <property type="match status" value="1"/>
</dbReference>
<feature type="binding site" evidence="8">
    <location>
        <position position="272"/>
    </location>
    <ligand>
        <name>Zn(2+)</name>
        <dbReference type="ChEBI" id="CHEBI:29105"/>
        <label>2</label>
        <note>catalytic</note>
    </ligand>
</feature>
<organism evidence="11 12">
    <name type="scientific">Plectus sambesii</name>
    <dbReference type="NCBI Taxonomy" id="2011161"/>
    <lineage>
        <taxon>Eukaryota</taxon>
        <taxon>Metazoa</taxon>
        <taxon>Ecdysozoa</taxon>
        <taxon>Nematoda</taxon>
        <taxon>Chromadorea</taxon>
        <taxon>Plectida</taxon>
        <taxon>Plectina</taxon>
        <taxon>Plectoidea</taxon>
        <taxon>Plectidae</taxon>
        <taxon>Plectus</taxon>
    </lineage>
</organism>
<dbReference type="PANTHER" id="PTHR10201:SF323">
    <property type="entry name" value="MATRIX METALLOPROTEINASE-21"/>
    <property type="match status" value="1"/>
</dbReference>
<dbReference type="PRINTS" id="PR00138">
    <property type="entry name" value="MATRIXIN"/>
</dbReference>
<dbReference type="PROSITE" id="PS51406">
    <property type="entry name" value="FIBRINOGEN_C_2"/>
    <property type="match status" value="1"/>
</dbReference>
<dbReference type="WBParaSite" id="PSAMB.scaffold3389size18484.g21292.t1">
    <property type="protein sequence ID" value="PSAMB.scaffold3389size18484.g21292.t1"/>
    <property type="gene ID" value="PSAMB.scaffold3389size18484.g21292"/>
</dbReference>
<evidence type="ECO:0000256" key="3">
    <source>
        <dbReference type="ARBA" id="ARBA00022723"/>
    </source>
</evidence>
<comment type="cofactor">
    <cofactor evidence="8">
        <name>Ca(2+)</name>
        <dbReference type="ChEBI" id="CHEBI:29108"/>
    </cofactor>
    <text evidence="8">Can bind about 5 Ca(2+) ions per subunit.</text>
</comment>
<dbReference type="InterPro" id="IPR002181">
    <property type="entry name" value="Fibrinogen_a/b/g_C_dom"/>
</dbReference>
<feature type="binding site" evidence="8">
    <location>
        <position position="198"/>
    </location>
    <ligand>
        <name>Zn(2+)</name>
        <dbReference type="ChEBI" id="CHEBI:29105"/>
        <label>1</label>
    </ligand>
</feature>
<proteinExistence type="inferred from homology"/>
<keyword evidence="8" id="KW-0106">Calcium</keyword>
<dbReference type="GO" id="GO:0030198">
    <property type="term" value="P:extracellular matrix organization"/>
    <property type="evidence" value="ECO:0007669"/>
    <property type="project" value="TreeGrafter"/>
</dbReference>
<dbReference type="GO" id="GO:0031012">
    <property type="term" value="C:extracellular matrix"/>
    <property type="evidence" value="ECO:0007669"/>
    <property type="project" value="InterPro"/>
</dbReference>
<feature type="domain" description="Fibrinogen C-terminal" evidence="10">
    <location>
        <begin position="296"/>
        <end position="477"/>
    </location>
</feature>
<evidence type="ECO:0000256" key="9">
    <source>
        <dbReference type="SAM" id="SignalP"/>
    </source>
</evidence>
<keyword evidence="2" id="KW-0645">Protease</keyword>
<feature type="signal peptide" evidence="9">
    <location>
        <begin position="1"/>
        <end position="26"/>
    </location>
</feature>
<dbReference type="InterPro" id="IPR006026">
    <property type="entry name" value="Peptidase_Metallo"/>
</dbReference>
<evidence type="ECO:0000259" key="10">
    <source>
        <dbReference type="PROSITE" id="PS51406"/>
    </source>
</evidence>
<dbReference type="CDD" id="cd04278">
    <property type="entry name" value="ZnMc_MMP"/>
    <property type="match status" value="1"/>
</dbReference>
<dbReference type="SUPFAM" id="SSF47090">
    <property type="entry name" value="PGBD-like"/>
    <property type="match status" value="1"/>
</dbReference>
<protein>
    <submittedName>
        <fullName evidence="12">Fibrinogen C-terminal domain-containing protein</fullName>
    </submittedName>
</protein>
<dbReference type="Gene3D" id="3.40.390.10">
    <property type="entry name" value="Collagenase (Catalytic Domain)"/>
    <property type="match status" value="1"/>
</dbReference>
<feature type="binding site" evidence="8">
    <location>
        <position position="258"/>
    </location>
    <ligand>
        <name>Zn(2+)</name>
        <dbReference type="ChEBI" id="CHEBI:29105"/>
        <label>2</label>
        <note>catalytic</note>
    </ligand>
</feature>
<accession>A0A914W9E2</accession>
<feature type="binding site" evidence="8">
    <location>
        <position position="200"/>
    </location>
    <ligand>
        <name>Zn(2+)</name>
        <dbReference type="ChEBI" id="CHEBI:29105"/>
        <label>1</label>
    </ligand>
</feature>
<dbReference type="Pfam" id="PF01471">
    <property type="entry name" value="PG_binding_1"/>
    <property type="match status" value="1"/>
</dbReference>
<dbReference type="GO" id="GO:0030574">
    <property type="term" value="P:collagen catabolic process"/>
    <property type="evidence" value="ECO:0007669"/>
    <property type="project" value="TreeGrafter"/>
</dbReference>
<dbReference type="GO" id="GO:0008270">
    <property type="term" value="F:zinc ion binding"/>
    <property type="evidence" value="ECO:0007669"/>
    <property type="project" value="InterPro"/>
</dbReference>
<feature type="active site" evidence="7">
    <location>
        <position position="255"/>
    </location>
</feature>
<dbReference type="InterPro" id="IPR002477">
    <property type="entry name" value="Peptidoglycan-bd-like"/>
</dbReference>
<keyword evidence="3 8" id="KW-0479">Metal-binding</keyword>
<evidence type="ECO:0000256" key="1">
    <source>
        <dbReference type="ARBA" id="ARBA00010370"/>
    </source>
</evidence>
<comment type="similarity">
    <text evidence="1">Belongs to the peptidase M10A family.</text>
</comment>
<dbReference type="InterPro" id="IPR001818">
    <property type="entry name" value="Pept_M10_metallopeptidase"/>
</dbReference>
<dbReference type="InterPro" id="IPR021190">
    <property type="entry name" value="Pept_M10A"/>
</dbReference>
<dbReference type="Proteomes" id="UP000887566">
    <property type="component" value="Unplaced"/>
</dbReference>
<feature type="chain" id="PRO_5037747958" evidence="9">
    <location>
        <begin position="27"/>
        <end position="477"/>
    </location>
</feature>